<feature type="signal peptide" evidence="6">
    <location>
        <begin position="1"/>
        <end position="19"/>
    </location>
</feature>
<evidence type="ECO:0000256" key="6">
    <source>
        <dbReference type="SAM" id="SignalP"/>
    </source>
</evidence>
<evidence type="ECO:0000256" key="3">
    <source>
        <dbReference type="ARBA" id="ARBA00023157"/>
    </source>
</evidence>
<keyword evidence="1" id="KW-0813">Transport</keyword>
<organism evidence="8">
    <name type="scientific">Rhodochaete parvula</name>
    <dbReference type="NCBI Taxonomy" id="110510"/>
    <lineage>
        <taxon>Eukaryota</taxon>
        <taxon>Rhodophyta</taxon>
        <taxon>Compsopogonophyceae</taxon>
        <taxon>Rhodochaetales</taxon>
        <taxon>Rhodochaetaceae</taxon>
        <taxon>Rhodochaete</taxon>
    </lineage>
</organism>
<evidence type="ECO:0000256" key="4">
    <source>
        <dbReference type="ARBA" id="ARBA00023284"/>
    </source>
</evidence>
<dbReference type="InterPro" id="IPR013766">
    <property type="entry name" value="Thioredoxin_domain"/>
</dbReference>
<dbReference type="GO" id="GO:0005737">
    <property type="term" value="C:cytoplasm"/>
    <property type="evidence" value="ECO:0007669"/>
    <property type="project" value="TreeGrafter"/>
</dbReference>
<dbReference type="SUPFAM" id="SSF52833">
    <property type="entry name" value="Thioredoxin-like"/>
    <property type="match status" value="1"/>
</dbReference>
<accession>A0A220T0E9</accession>
<keyword evidence="3" id="KW-1015">Disulfide bond</keyword>
<evidence type="ECO:0000256" key="5">
    <source>
        <dbReference type="PIRNR" id="PIRNR000077"/>
    </source>
</evidence>
<feature type="chain" id="PRO_5012758805" description="Thioredoxin" evidence="6">
    <location>
        <begin position="20"/>
        <end position="111"/>
    </location>
</feature>
<comment type="similarity">
    <text evidence="5">Belongs to the thioredoxin family.</text>
</comment>
<dbReference type="PROSITE" id="PS51352">
    <property type="entry name" value="THIOREDOXIN_2"/>
    <property type="match status" value="1"/>
</dbReference>
<keyword evidence="2" id="KW-0249">Electron transport</keyword>
<dbReference type="InterPro" id="IPR036249">
    <property type="entry name" value="Thioredoxin-like_sf"/>
</dbReference>
<dbReference type="InterPro" id="IPR005746">
    <property type="entry name" value="Thioredoxin"/>
</dbReference>
<sequence>MNSLFIILISFFFEKEVLENHVYPVLVDFWAPWCGPRMVGPVVDEIAQEYCELIKCKINTDENPSVVTEHCIRSIPTYQLMIFKNGKRVDTVIGAVPKSTLATTLEKYINY</sequence>
<dbReference type="PANTHER" id="PTHR45663:SF11">
    <property type="entry name" value="GEO12009P1"/>
    <property type="match status" value="1"/>
</dbReference>
<geneLocation type="plastid" evidence="8"/>
<feature type="domain" description="Thioredoxin" evidence="7">
    <location>
        <begin position="1"/>
        <end position="110"/>
    </location>
</feature>
<evidence type="ECO:0000259" key="7">
    <source>
        <dbReference type="PROSITE" id="PS51352"/>
    </source>
</evidence>
<dbReference type="Gene3D" id="3.40.30.10">
    <property type="entry name" value="Glutaredoxin"/>
    <property type="match status" value="1"/>
</dbReference>
<reference evidence="8" key="1">
    <citation type="journal article" date="2016" name="BMC Biol.">
        <title>Parallel evolution of highly conserved plastid genome architecture in red seaweeds and seed plants.</title>
        <authorList>
            <person name="Lee J."/>
            <person name="Cho C.H."/>
            <person name="Park S.I."/>
            <person name="Choi J.W."/>
            <person name="Song H.S."/>
            <person name="West J.A."/>
            <person name="Bhattacharya D."/>
            <person name="Yoon H.S."/>
        </authorList>
    </citation>
    <scope>NUCLEOTIDE SEQUENCE</scope>
</reference>
<keyword evidence="6" id="KW-0732">Signal</keyword>
<evidence type="ECO:0000256" key="2">
    <source>
        <dbReference type="ARBA" id="ARBA00022982"/>
    </source>
</evidence>
<dbReference type="AlphaFoldDB" id="A0A220T0E9"/>
<name>A0A220T0E9_9RHOD</name>
<evidence type="ECO:0000256" key="1">
    <source>
        <dbReference type="ARBA" id="ARBA00022448"/>
    </source>
</evidence>
<keyword evidence="4" id="KW-0676">Redox-active center</keyword>
<reference evidence="8" key="2">
    <citation type="submission" date="2017-07" db="EMBL/GenBank/DDBJ databases">
        <authorList>
            <person name="Sun Z.S."/>
            <person name="Albrecht U."/>
            <person name="Echele G."/>
            <person name="Lee C.C."/>
        </authorList>
    </citation>
    <scope>NUCLEOTIDE SEQUENCE</scope>
</reference>
<proteinExistence type="inferred from homology"/>
<dbReference type="CDD" id="cd02947">
    <property type="entry name" value="TRX_family"/>
    <property type="match status" value="1"/>
</dbReference>
<gene>
    <name evidence="8" type="primary">trxA</name>
    <name evidence="8" type="ORF">Rhodc_037</name>
</gene>
<dbReference type="PANTHER" id="PTHR45663">
    <property type="entry name" value="GEO12009P1"/>
    <property type="match status" value="1"/>
</dbReference>
<dbReference type="GO" id="GO:0015035">
    <property type="term" value="F:protein-disulfide reductase activity"/>
    <property type="evidence" value="ECO:0007669"/>
    <property type="project" value="InterPro"/>
</dbReference>
<dbReference type="EMBL" id="KX284728">
    <property type="protein sequence ID" value="ASK39583.1"/>
    <property type="molecule type" value="Genomic_DNA"/>
</dbReference>
<dbReference type="PIRSF" id="PIRSF000077">
    <property type="entry name" value="Thioredoxin"/>
    <property type="match status" value="1"/>
</dbReference>
<evidence type="ECO:0000313" key="8">
    <source>
        <dbReference type="EMBL" id="ASK39583.1"/>
    </source>
</evidence>
<dbReference type="Pfam" id="PF00085">
    <property type="entry name" value="Thioredoxin"/>
    <property type="match status" value="1"/>
</dbReference>
<protein>
    <recommendedName>
        <fullName evidence="5">Thioredoxin</fullName>
    </recommendedName>
</protein>
<keyword evidence="8" id="KW-0934">Plastid</keyword>